<sequence length="213" mass="23307">MYTPVLFTLLAATALAFPTPQSFLSGIPGLVMTPNQYTVPGCLGGQICPPWEWYRQLVNGGKPLTAESAETEKNDQSLAVRQETDEDEAGVFYCKDVGWGGDCIYRKTRLGSDPKDCTQINMEASTLHFFRRKLTPCSNAVCAPIASDGNDALTLTFPGNDNLGFTAKGDFNDRLLSYQCFRDENYALDPMEKSKAAAFEEAKAATIAEGKMM</sequence>
<gene>
    <name evidence="2" type="ORF">N0V87_002325</name>
</gene>
<evidence type="ECO:0000313" key="2">
    <source>
        <dbReference type="EMBL" id="KAJ4340664.1"/>
    </source>
</evidence>
<name>A0A9W8X4D3_9PLEO</name>
<feature type="chain" id="PRO_5040968167" evidence="1">
    <location>
        <begin position="17"/>
        <end position="213"/>
    </location>
</feature>
<evidence type="ECO:0000256" key="1">
    <source>
        <dbReference type="SAM" id="SignalP"/>
    </source>
</evidence>
<keyword evidence="1" id="KW-0732">Signal</keyword>
<organism evidence="2 3">
    <name type="scientific">Didymella glomerata</name>
    <dbReference type="NCBI Taxonomy" id="749621"/>
    <lineage>
        <taxon>Eukaryota</taxon>
        <taxon>Fungi</taxon>
        <taxon>Dikarya</taxon>
        <taxon>Ascomycota</taxon>
        <taxon>Pezizomycotina</taxon>
        <taxon>Dothideomycetes</taxon>
        <taxon>Pleosporomycetidae</taxon>
        <taxon>Pleosporales</taxon>
        <taxon>Pleosporineae</taxon>
        <taxon>Didymellaceae</taxon>
        <taxon>Didymella</taxon>
    </lineage>
</organism>
<proteinExistence type="predicted"/>
<keyword evidence="3" id="KW-1185">Reference proteome</keyword>
<evidence type="ECO:0000313" key="3">
    <source>
        <dbReference type="Proteomes" id="UP001140562"/>
    </source>
</evidence>
<protein>
    <submittedName>
        <fullName evidence="2">Uncharacterized protein</fullName>
    </submittedName>
</protein>
<accession>A0A9W8X4D3</accession>
<dbReference type="Proteomes" id="UP001140562">
    <property type="component" value="Unassembled WGS sequence"/>
</dbReference>
<reference evidence="2" key="1">
    <citation type="submission" date="2022-10" db="EMBL/GenBank/DDBJ databases">
        <title>Tapping the CABI collections for fungal endophytes: first genome assemblies for Collariella, Neodidymelliopsis, Ascochyta clinopodiicola, Didymella pomorum, Didymosphaeria variabile, Neocosmospora piperis and Neocucurbitaria cava.</title>
        <authorList>
            <person name="Hill R."/>
        </authorList>
    </citation>
    <scope>NUCLEOTIDE SEQUENCE</scope>
    <source>
        <strain evidence="2">IMI 360193</strain>
    </source>
</reference>
<dbReference type="OrthoDB" id="2910287at2759"/>
<feature type="signal peptide" evidence="1">
    <location>
        <begin position="1"/>
        <end position="16"/>
    </location>
</feature>
<comment type="caution">
    <text evidence="2">The sequence shown here is derived from an EMBL/GenBank/DDBJ whole genome shotgun (WGS) entry which is preliminary data.</text>
</comment>
<dbReference type="EMBL" id="JAPEUV010000015">
    <property type="protein sequence ID" value="KAJ4340664.1"/>
    <property type="molecule type" value="Genomic_DNA"/>
</dbReference>
<dbReference type="AlphaFoldDB" id="A0A9W8X4D3"/>